<evidence type="ECO:0000256" key="1">
    <source>
        <dbReference type="SAM" id="MobiDB-lite"/>
    </source>
</evidence>
<evidence type="ECO:0000313" key="2">
    <source>
        <dbReference type="EMBL" id="PQO27428.1"/>
    </source>
</evidence>
<protein>
    <submittedName>
        <fullName evidence="2">Uncharacterized protein</fullName>
    </submittedName>
</protein>
<name>A0A2S8F5J4_9BACT</name>
<reference evidence="2 3" key="1">
    <citation type="submission" date="2018-02" db="EMBL/GenBank/DDBJ databases">
        <title>Comparative genomes isolates from brazilian mangrove.</title>
        <authorList>
            <person name="Araujo J.E."/>
            <person name="Taketani R.G."/>
            <person name="Silva M.C.P."/>
            <person name="Loureco M.V."/>
            <person name="Andreote F.D."/>
        </authorList>
    </citation>
    <scope>NUCLEOTIDE SEQUENCE [LARGE SCALE GENOMIC DNA]</scope>
    <source>
        <strain evidence="2 3">HEX-2 MGV</strain>
    </source>
</reference>
<accession>A0A2S8F5J4</accession>
<feature type="region of interest" description="Disordered" evidence="1">
    <location>
        <begin position="34"/>
        <end position="82"/>
    </location>
</feature>
<dbReference type="Proteomes" id="UP000240009">
    <property type="component" value="Unassembled WGS sequence"/>
</dbReference>
<sequence>MPDDLIRFKCKHCKNTIKAKPKYAGTKISCPGCRQSIRVPGGDTTSDSSKKKNSERSSKKDRNDSTVILRNSPTASEAQKREARKLGIKFKEGISARELSELIEWEKKNRAQRIKAAKNKLEAMLAEITPMEYMEEMLVRRKTGVLLLIDADEFGGDQENLPNCTAQIFSTDDLLSSDLPAMLQHVLAQLHAGKDVPQTRHQYDTGDEED</sequence>
<proteinExistence type="predicted"/>
<gene>
    <name evidence="2" type="ORF">C5Y96_17980</name>
</gene>
<feature type="compositionally biased region" description="Basic and acidic residues" evidence="1">
    <location>
        <begin position="48"/>
        <end position="64"/>
    </location>
</feature>
<dbReference type="OrthoDB" id="278173at2"/>
<evidence type="ECO:0000313" key="3">
    <source>
        <dbReference type="Proteomes" id="UP000240009"/>
    </source>
</evidence>
<dbReference type="EMBL" id="PUIA01000057">
    <property type="protein sequence ID" value="PQO27428.1"/>
    <property type="molecule type" value="Genomic_DNA"/>
</dbReference>
<feature type="compositionally biased region" description="Polar residues" evidence="1">
    <location>
        <begin position="65"/>
        <end position="77"/>
    </location>
</feature>
<organism evidence="2 3">
    <name type="scientific">Blastopirellula marina</name>
    <dbReference type="NCBI Taxonomy" id="124"/>
    <lineage>
        <taxon>Bacteria</taxon>
        <taxon>Pseudomonadati</taxon>
        <taxon>Planctomycetota</taxon>
        <taxon>Planctomycetia</taxon>
        <taxon>Pirellulales</taxon>
        <taxon>Pirellulaceae</taxon>
        <taxon>Blastopirellula</taxon>
    </lineage>
</organism>
<comment type="caution">
    <text evidence="2">The sequence shown here is derived from an EMBL/GenBank/DDBJ whole genome shotgun (WGS) entry which is preliminary data.</text>
</comment>
<dbReference type="AlphaFoldDB" id="A0A2S8F5J4"/>
<dbReference type="RefSeq" id="WP_105356159.1">
    <property type="nucleotide sequence ID" value="NZ_PUIA01000057.1"/>
</dbReference>